<dbReference type="PROSITE" id="PS01130">
    <property type="entry name" value="SLC26A"/>
    <property type="match status" value="1"/>
</dbReference>
<evidence type="ECO:0000256" key="5">
    <source>
        <dbReference type="SAM" id="MobiDB-lite"/>
    </source>
</evidence>
<feature type="transmembrane region" description="Helical" evidence="6">
    <location>
        <begin position="367"/>
        <end position="386"/>
    </location>
</feature>
<feature type="transmembrane region" description="Helical" evidence="6">
    <location>
        <begin position="107"/>
        <end position="123"/>
    </location>
</feature>
<feature type="transmembrane region" description="Helical" evidence="6">
    <location>
        <begin position="271"/>
        <end position="293"/>
    </location>
</feature>
<feature type="domain" description="STAS" evidence="7">
    <location>
        <begin position="557"/>
        <end position="695"/>
    </location>
</feature>
<feature type="transmembrane region" description="Helical" evidence="6">
    <location>
        <begin position="188"/>
        <end position="207"/>
    </location>
</feature>
<keyword evidence="2 6" id="KW-0812">Transmembrane</keyword>
<dbReference type="PANTHER" id="PTHR11814">
    <property type="entry name" value="SULFATE TRANSPORTER"/>
    <property type="match status" value="1"/>
</dbReference>
<organism evidence="8 9">
    <name type="scientific">Chaetomium strumarium</name>
    <dbReference type="NCBI Taxonomy" id="1170767"/>
    <lineage>
        <taxon>Eukaryota</taxon>
        <taxon>Fungi</taxon>
        <taxon>Dikarya</taxon>
        <taxon>Ascomycota</taxon>
        <taxon>Pezizomycotina</taxon>
        <taxon>Sordariomycetes</taxon>
        <taxon>Sordariomycetidae</taxon>
        <taxon>Sordariales</taxon>
        <taxon>Chaetomiaceae</taxon>
        <taxon>Chaetomium</taxon>
    </lineage>
</organism>
<dbReference type="PROSITE" id="PS50801">
    <property type="entry name" value="STAS"/>
    <property type="match status" value="1"/>
</dbReference>
<dbReference type="NCBIfam" id="TIGR00815">
    <property type="entry name" value="sulP"/>
    <property type="match status" value="1"/>
</dbReference>
<dbReference type="GO" id="GO:0016020">
    <property type="term" value="C:membrane"/>
    <property type="evidence" value="ECO:0007669"/>
    <property type="project" value="UniProtKB-SubCell"/>
</dbReference>
<evidence type="ECO:0000259" key="7">
    <source>
        <dbReference type="PROSITE" id="PS50801"/>
    </source>
</evidence>
<reference evidence="8" key="1">
    <citation type="journal article" date="2023" name="Mol. Phylogenet. Evol.">
        <title>Genome-scale phylogeny and comparative genomics of the fungal order Sordariales.</title>
        <authorList>
            <person name="Hensen N."/>
            <person name="Bonometti L."/>
            <person name="Westerberg I."/>
            <person name="Brannstrom I.O."/>
            <person name="Guillou S."/>
            <person name="Cros-Aarteil S."/>
            <person name="Calhoun S."/>
            <person name="Haridas S."/>
            <person name="Kuo A."/>
            <person name="Mondo S."/>
            <person name="Pangilinan J."/>
            <person name="Riley R."/>
            <person name="LaButti K."/>
            <person name="Andreopoulos B."/>
            <person name="Lipzen A."/>
            <person name="Chen C."/>
            <person name="Yan M."/>
            <person name="Daum C."/>
            <person name="Ng V."/>
            <person name="Clum A."/>
            <person name="Steindorff A."/>
            <person name="Ohm R.A."/>
            <person name="Martin F."/>
            <person name="Silar P."/>
            <person name="Natvig D.O."/>
            <person name="Lalanne C."/>
            <person name="Gautier V."/>
            <person name="Ament-Velasquez S.L."/>
            <person name="Kruys A."/>
            <person name="Hutchinson M.I."/>
            <person name="Powell A.J."/>
            <person name="Barry K."/>
            <person name="Miller A.N."/>
            <person name="Grigoriev I.V."/>
            <person name="Debuchy R."/>
            <person name="Gladieux P."/>
            <person name="Hiltunen Thoren M."/>
            <person name="Johannesson H."/>
        </authorList>
    </citation>
    <scope>NUCLEOTIDE SEQUENCE</scope>
    <source>
        <strain evidence="8">CBS 333.67</strain>
    </source>
</reference>
<dbReference type="RefSeq" id="XP_062723223.1">
    <property type="nucleotide sequence ID" value="XM_062862275.1"/>
</dbReference>
<evidence type="ECO:0000313" key="9">
    <source>
        <dbReference type="Proteomes" id="UP001273166"/>
    </source>
</evidence>
<feature type="transmembrane region" description="Helical" evidence="6">
    <location>
        <begin position="240"/>
        <end position="259"/>
    </location>
</feature>
<reference evidence="8" key="2">
    <citation type="submission" date="2023-06" db="EMBL/GenBank/DDBJ databases">
        <authorList>
            <consortium name="Lawrence Berkeley National Laboratory"/>
            <person name="Mondo S.J."/>
            <person name="Hensen N."/>
            <person name="Bonometti L."/>
            <person name="Westerberg I."/>
            <person name="Brannstrom I.O."/>
            <person name="Guillou S."/>
            <person name="Cros-Aarteil S."/>
            <person name="Calhoun S."/>
            <person name="Haridas S."/>
            <person name="Kuo A."/>
            <person name="Pangilinan J."/>
            <person name="Riley R."/>
            <person name="Labutti K."/>
            <person name="Andreopoulos B."/>
            <person name="Lipzen A."/>
            <person name="Chen C."/>
            <person name="Yanf M."/>
            <person name="Daum C."/>
            <person name="Ng V."/>
            <person name="Clum A."/>
            <person name="Steindorff A."/>
            <person name="Ohm R."/>
            <person name="Martin F."/>
            <person name="Silar P."/>
            <person name="Natvig D."/>
            <person name="Lalanne C."/>
            <person name="Gautier V."/>
            <person name="Ament-Velasquez S.L."/>
            <person name="Kruys A."/>
            <person name="Hutchinson M.I."/>
            <person name="Powell A.J."/>
            <person name="Barry K."/>
            <person name="Miller A.N."/>
            <person name="Grigoriev I.V."/>
            <person name="Debuchy R."/>
            <person name="Gladieux P."/>
            <person name="Thoren M.H."/>
            <person name="Johannesson H."/>
        </authorList>
    </citation>
    <scope>NUCLEOTIDE SEQUENCE</scope>
    <source>
        <strain evidence="8">CBS 333.67</strain>
    </source>
</reference>
<feature type="transmembrane region" description="Helical" evidence="6">
    <location>
        <begin position="159"/>
        <end position="181"/>
    </location>
</feature>
<dbReference type="GeneID" id="87881104"/>
<protein>
    <submittedName>
        <fullName evidence="8">Sulfate transporter family-domain-containing protein</fullName>
    </submittedName>
</protein>
<feature type="transmembrane region" description="Helical" evidence="6">
    <location>
        <begin position="130"/>
        <end position="147"/>
    </location>
</feature>
<dbReference type="CDD" id="cd07042">
    <property type="entry name" value="STAS_SulP_like_sulfate_transporter"/>
    <property type="match status" value="1"/>
</dbReference>
<proteinExistence type="predicted"/>
<comment type="subcellular location">
    <subcellularLocation>
        <location evidence="1">Membrane</location>
        <topology evidence="1">Multi-pass membrane protein</topology>
    </subcellularLocation>
</comment>
<dbReference type="EMBL" id="JAUDZG010000003">
    <property type="protein sequence ID" value="KAK3307443.1"/>
    <property type="molecule type" value="Genomic_DNA"/>
</dbReference>
<dbReference type="InterPro" id="IPR036513">
    <property type="entry name" value="STAS_dom_sf"/>
</dbReference>
<evidence type="ECO:0000256" key="6">
    <source>
        <dbReference type="SAM" id="Phobius"/>
    </source>
</evidence>
<name>A0AAJ0M3C7_9PEZI</name>
<dbReference type="Pfam" id="PF00916">
    <property type="entry name" value="Sulfate_transp"/>
    <property type="match status" value="1"/>
</dbReference>
<evidence type="ECO:0000256" key="3">
    <source>
        <dbReference type="ARBA" id="ARBA00022989"/>
    </source>
</evidence>
<dbReference type="FunFam" id="3.30.750.24:FF:000024">
    <property type="entry name" value="Sulfate permease 2"/>
    <property type="match status" value="1"/>
</dbReference>
<dbReference type="GO" id="GO:0008271">
    <property type="term" value="F:secondary active sulfate transmembrane transporter activity"/>
    <property type="evidence" value="ECO:0007669"/>
    <property type="project" value="InterPro"/>
</dbReference>
<dbReference type="Pfam" id="PF01740">
    <property type="entry name" value="STAS"/>
    <property type="match status" value="1"/>
</dbReference>
<sequence length="821" mass="88894">MVQNKHAERVKRLLGIDPDQTLADSALYDDGLYLEEEPSTKDVLLGLIPTIPGTVRYLRELFPFIGWIFHYNLIWLLGDFIAGVTVGFVVVPQGMAYALLANLPPEYGLYTSFVGFLLYWAFATSKDITIGAVAVMSTIVGNIIINVQKTHPDLAAETIARSLAFISGVVLLFLGLVRVGFIVEFIPLVAIGAFMTGSAISIAAGQVPGLMGISGVNTREATYLVIINTLKGLPRTKLDAAMGLTALFGLYFIRWFCGYMGRRYPKRAKTWFFISTLRMAFIVILYILVSWLVNRHVSKASNAKFKILGTVPSGFQHVGAPQLDSEILEAIGPEIPTTILVLLIEHIAISKSFGRINNYIIDPSQELVALGFTNVFGPFLGGYPATGSFSRTAIKAKAGVRTPLAGVFTAVIVLLALYALTSVFFYIPSSGLSAIIIHAVGDLITPPREVYRYWQTSPLEFVIFWAGVLVAIFTSIENGIYVTVGASAGLLLIRVAKSPGRFLGKVTIHRVSRGSIQGAAASLNRGSVDGEKSHAAFIPLSRSDLSNPEVDIRSPYPGVFIYRFGEGLNYLNSARHLDVLTIYILGRTRRTQLDKYDKIGDRPWNDPGPRPGRRLLHINNNNNNNNNNAELAARPTLRAVILDFSAVNFLDVTAAQALVDLRNQFDRYAAPDRVAWYFAGVSNRWTKRALVASGFGVDRDQSGPVNGGGGSDDEDIGREPLIAVAAEADGGDGGGSRNPKAEVGRSSSSKTKEKKEEVEEEVDIEAAAAGGEVTPVPSSVDVGGGGRLVPLYGVNRPFFHVDVGTALASAIRRLEGGRNVD</sequence>
<dbReference type="InterPro" id="IPR011547">
    <property type="entry name" value="SLC26A/SulP_dom"/>
</dbReference>
<keyword evidence="4 6" id="KW-0472">Membrane</keyword>
<keyword evidence="9" id="KW-1185">Reference proteome</keyword>
<evidence type="ECO:0000256" key="1">
    <source>
        <dbReference type="ARBA" id="ARBA00004141"/>
    </source>
</evidence>
<gene>
    <name evidence="8" type="ORF">B0T15DRAFT_178937</name>
</gene>
<dbReference type="InterPro" id="IPR018045">
    <property type="entry name" value="S04_transporter_CS"/>
</dbReference>
<accession>A0AAJ0M3C7</accession>
<evidence type="ECO:0000256" key="2">
    <source>
        <dbReference type="ARBA" id="ARBA00022692"/>
    </source>
</evidence>
<dbReference type="InterPro" id="IPR001902">
    <property type="entry name" value="SLC26A/SulP_fam"/>
</dbReference>
<feature type="transmembrane region" description="Helical" evidence="6">
    <location>
        <begin position="456"/>
        <end position="473"/>
    </location>
</feature>
<feature type="region of interest" description="Disordered" evidence="5">
    <location>
        <begin position="696"/>
        <end position="760"/>
    </location>
</feature>
<dbReference type="SUPFAM" id="SSF52091">
    <property type="entry name" value="SpoIIaa-like"/>
    <property type="match status" value="1"/>
</dbReference>
<dbReference type="InterPro" id="IPR002645">
    <property type="entry name" value="STAS_dom"/>
</dbReference>
<evidence type="ECO:0000256" key="4">
    <source>
        <dbReference type="ARBA" id="ARBA00023136"/>
    </source>
</evidence>
<dbReference type="Gene3D" id="3.30.750.24">
    <property type="entry name" value="STAS domain"/>
    <property type="match status" value="1"/>
</dbReference>
<comment type="caution">
    <text evidence="8">The sequence shown here is derived from an EMBL/GenBank/DDBJ whole genome shotgun (WGS) entry which is preliminary data.</text>
</comment>
<feature type="transmembrane region" description="Helical" evidence="6">
    <location>
        <begin position="73"/>
        <end position="95"/>
    </location>
</feature>
<keyword evidence="3 6" id="KW-1133">Transmembrane helix</keyword>
<feature type="transmembrane region" description="Helical" evidence="6">
    <location>
        <begin position="398"/>
        <end position="419"/>
    </location>
</feature>
<dbReference type="AlphaFoldDB" id="A0AAJ0M3C7"/>
<evidence type="ECO:0000313" key="8">
    <source>
        <dbReference type="EMBL" id="KAK3307443.1"/>
    </source>
</evidence>
<dbReference type="Proteomes" id="UP001273166">
    <property type="component" value="Unassembled WGS sequence"/>
</dbReference>